<dbReference type="Proteomes" id="UP000207598">
    <property type="component" value="Unassembled WGS sequence"/>
</dbReference>
<accession>A0A238KAC6</accession>
<name>A0A238KAC6_9RHOB</name>
<dbReference type="EMBL" id="FXYF01000004">
    <property type="protein sequence ID" value="SMX38926.1"/>
    <property type="molecule type" value="Genomic_DNA"/>
</dbReference>
<dbReference type="AlphaFoldDB" id="A0A238KAC6"/>
<proteinExistence type="predicted"/>
<sequence length="116" mass="13300">MSRRDARKAVVLGLPEALRKELVRQSEAHVPLAYLVRQTLRRAMDAGLDWAETVSQGDRRPILVQLSCEERARLEMWVTAKQVTEEEAILSLIDGYLKQEARKPPKPDAPTRRGRR</sequence>
<evidence type="ECO:0000313" key="1">
    <source>
        <dbReference type="EMBL" id="SMX38926.1"/>
    </source>
</evidence>
<evidence type="ECO:0000313" key="2">
    <source>
        <dbReference type="Proteomes" id="UP000207598"/>
    </source>
</evidence>
<reference evidence="1 2" key="1">
    <citation type="submission" date="2017-05" db="EMBL/GenBank/DDBJ databases">
        <authorList>
            <person name="Song R."/>
            <person name="Chenine A.L."/>
            <person name="Ruprecht R.M."/>
        </authorList>
    </citation>
    <scope>NUCLEOTIDE SEQUENCE [LARGE SCALE GENOMIC DNA]</scope>
    <source>
        <strain evidence="1 2">CECT 8898</strain>
    </source>
</reference>
<organism evidence="1 2">
    <name type="scientific">Maliponia aquimaris</name>
    <dbReference type="NCBI Taxonomy" id="1673631"/>
    <lineage>
        <taxon>Bacteria</taxon>
        <taxon>Pseudomonadati</taxon>
        <taxon>Pseudomonadota</taxon>
        <taxon>Alphaproteobacteria</taxon>
        <taxon>Rhodobacterales</taxon>
        <taxon>Paracoccaceae</taxon>
        <taxon>Maliponia</taxon>
    </lineage>
</organism>
<dbReference type="RefSeq" id="WP_141194817.1">
    <property type="nucleotide sequence ID" value="NZ_FXYF01000004.1"/>
</dbReference>
<gene>
    <name evidence="1" type="ORF">MAA8898_01790</name>
</gene>
<protein>
    <submittedName>
        <fullName evidence="1">Uncharacterized protein</fullName>
    </submittedName>
</protein>
<dbReference type="OrthoDB" id="7865974at2"/>
<keyword evidence="2" id="KW-1185">Reference proteome</keyword>